<organism evidence="2 3">
    <name type="scientific">Prorocentrum cordatum</name>
    <dbReference type="NCBI Taxonomy" id="2364126"/>
    <lineage>
        <taxon>Eukaryota</taxon>
        <taxon>Sar</taxon>
        <taxon>Alveolata</taxon>
        <taxon>Dinophyceae</taxon>
        <taxon>Prorocentrales</taxon>
        <taxon>Prorocentraceae</taxon>
        <taxon>Prorocentrum</taxon>
    </lineage>
</organism>
<dbReference type="InterPro" id="IPR013792">
    <property type="entry name" value="RNA3'P_cycl/enolpyr_Trfase_a/b"/>
</dbReference>
<protein>
    <recommendedName>
        <fullName evidence="1">RNA 3'-terminal phosphate cyclase domain-containing protein</fullName>
    </recommendedName>
</protein>
<keyword evidence="3" id="KW-1185">Reference proteome</keyword>
<evidence type="ECO:0000313" key="2">
    <source>
        <dbReference type="EMBL" id="CAK0802431.1"/>
    </source>
</evidence>
<sequence length="101" mass="10906">MPAAPSGTAPLRYRGSNWLRQRLCLSTVSGRPVVITDIRPRDEEPGLRDFEAQSLLRSRTEDRGALGVLAIQAGSLEGSADLERLLVTTSADLPLTSGYVL</sequence>
<reference evidence="2" key="1">
    <citation type="submission" date="2023-10" db="EMBL/GenBank/DDBJ databases">
        <authorList>
            <person name="Chen Y."/>
            <person name="Shah S."/>
            <person name="Dougan E. K."/>
            <person name="Thang M."/>
            <person name="Chan C."/>
        </authorList>
    </citation>
    <scope>NUCLEOTIDE SEQUENCE [LARGE SCALE GENOMIC DNA]</scope>
</reference>
<dbReference type="Pfam" id="PF01137">
    <property type="entry name" value="RTC"/>
    <property type="match status" value="1"/>
</dbReference>
<proteinExistence type="predicted"/>
<accession>A0ABN9QC17</accession>
<comment type="caution">
    <text evidence="2">The sequence shown here is derived from an EMBL/GenBank/DDBJ whole genome shotgun (WGS) entry which is preliminary data.</text>
</comment>
<evidence type="ECO:0000313" key="3">
    <source>
        <dbReference type="Proteomes" id="UP001189429"/>
    </source>
</evidence>
<dbReference type="Gene3D" id="3.65.10.20">
    <property type="entry name" value="RNA 3'-terminal phosphate cyclase domain"/>
    <property type="match status" value="1"/>
</dbReference>
<dbReference type="EMBL" id="CAUYUJ010002798">
    <property type="protein sequence ID" value="CAK0802431.1"/>
    <property type="molecule type" value="Genomic_DNA"/>
</dbReference>
<evidence type="ECO:0000259" key="1">
    <source>
        <dbReference type="Pfam" id="PF01137"/>
    </source>
</evidence>
<feature type="domain" description="RNA 3'-terminal phosphate cyclase" evidence="1">
    <location>
        <begin position="12"/>
        <end position="55"/>
    </location>
</feature>
<dbReference type="InterPro" id="IPR037136">
    <property type="entry name" value="RNA3'_phos_cyclase_dom_sf"/>
</dbReference>
<gene>
    <name evidence="2" type="ORF">PCOR1329_LOCUS9953</name>
</gene>
<name>A0ABN9QC17_9DINO</name>
<dbReference type="InterPro" id="IPR023797">
    <property type="entry name" value="RNA3'_phos_cyclase_dom"/>
</dbReference>
<dbReference type="SUPFAM" id="SSF55205">
    <property type="entry name" value="EPT/RTPC-like"/>
    <property type="match status" value="1"/>
</dbReference>
<dbReference type="Proteomes" id="UP001189429">
    <property type="component" value="Unassembled WGS sequence"/>
</dbReference>